<evidence type="ECO:0000313" key="2">
    <source>
        <dbReference type="Proteomes" id="UP001146120"/>
    </source>
</evidence>
<organism evidence="1 2">
    <name type="scientific">Lagenidium giganteum</name>
    <dbReference type="NCBI Taxonomy" id="4803"/>
    <lineage>
        <taxon>Eukaryota</taxon>
        <taxon>Sar</taxon>
        <taxon>Stramenopiles</taxon>
        <taxon>Oomycota</taxon>
        <taxon>Peronosporomycetes</taxon>
        <taxon>Pythiales</taxon>
        <taxon>Pythiaceae</taxon>
    </lineage>
</organism>
<dbReference type="EMBL" id="DAKRPA010000239">
    <property type="protein sequence ID" value="DAZ94656.1"/>
    <property type="molecule type" value="Genomic_DNA"/>
</dbReference>
<proteinExistence type="predicted"/>
<dbReference type="Proteomes" id="UP001146120">
    <property type="component" value="Unassembled WGS sequence"/>
</dbReference>
<dbReference type="AlphaFoldDB" id="A0AAV2YMG0"/>
<gene>
    <name evidence="1" type="ORF">N0F65_000936</name>
</gene>
<reference evidence="1" key="2">
    <citation type="journal article" date="2023" name="Microbiol Resour">
        <title>Decontamination and Annotation of the Draft Genome Sequence of the Oomycete Lagenidium giganteum ARSEF 373.</title>
        <authorList>
            <person name="Morgan W.R."/>
            <person name="Tartar A."/>
        </authorList>
    </citation>
    <scope>NUCLEOTIDE SEQUENCE</scope>
    <source>
        <strain evidence="1">ARSEF 373</strain>
    </source>
</reference>
<comment type="caution">
    <text evidence="1">The sequence shown here is derived from an EMBL/GenBank/DDBJ whole genome shotgun (WGS) entry which is preliminary data.</text>
</comment>
<sequence>MTWLCRNIRPVGASVLHKWQCRHSETMLTEA</sequence>
<accession>A0AAV2YMG0</accession>
<reference evidence="1" key="1">
    <citation type="submission" date="2022-11" db="EMBL/GenBank/DDBJ databases">
        <authorList>
            <person name="Morgan W.R."/>
            <person name="Tartar A."/>
        </authorList>
    </citation>
    <scope>NUCLEOTIDE SEQUENCE</scope>
    <source>
        <strain evidence="1">ARSEF 373</strain>
    </source>
</reference>
<protein>
    <submittedName>
        <fullName evidence="1">Uncharacterized protein</fullName>
    </submittedName>
</protein>
<evidence type="ECO:0000313" key="1">
    <source>
        <dbReference type="EMBL" id="DAZ94656.1"/>
    </source>
</evidence>
<keyword evidence="2" id="KW-1185">Reference proteome</keyword>
<name>A0AAV2YMG0_9STRA</name>